<proteinExistence type="predicted"/>
<dbReference type="InterPro" id="IPR029044">
    <property type="entry name" value="Nucleotide-diphossugar_trans"/>
</dbReference>
<dbReference type="SUPFAM" id="SSF54631">
    <property type="entry name" value="CBS-domain pair"/>
    <property type="match status" value="1"/>
</dbReference>
<dbReference type="Pfam" id="PF00483">
    <property type="entry name" value="NTP_transferase"/>
    <property type="match status" value="1"/>
</dbReference>
<organism evidence="3">
    <name type="scientific">Candidatus Tenderia electrophaga</name>
    <dbReference type="NCBI Taxonomy" id="1748243"/>
    <lineage>
        <taxon>Bacteria</taxon>
        <taxon>Pseudomonadati</taxon>
        <taxon>Pseudomonadota</taxon>
        <taxon>Gammaproteobacteria</taxon>
        <taxon>Candidatus Tenderiales</taxon>
        <taxon>Candidatus Tenderiaceae</taxon>
        <taxon>Candidatus Tenderia</taxon>
    </lineage>
</organism>
<dbReference type="Gene3D" id="3.90.550.10">
    <property type="entry name" value="Spore Coat Polysaccharide Biosynthesis Protein SpsA, Chain A"/>
    <property type="match status" value="1"/>
</dbReference>
<dbReference type="InterPro" id="IPR046342">
    <property type="entry name" value="CBS_dom_sf"/>
</dbReference>
<dbReference type="SUPFAM" id="SSF53448">
    <property type="entry name" value="Nucleotide-diphospho-sugar transferases"/>
    <property type="match status" value="1"/>
</dbReference>
<dbReference type="Gene3D" id="3.10.580.10">
    <property type="entry name" value="CBS-domain"/>
    <property type="match status" value="1"/>
</dbReference>
<accession>A0A832N507</accession>
<dbReference type="Pfam" id="PF00571">
    <property type="entry name" value="CBS"/>
    <property type="match status" value="1"/>
</dbReference>
<dbReference type="PANTHER" id="PTHR22572">
    <property type="entry name" value="SUGAR-1-PHOSPHATE GUANYL TRANSFERASE"/>
    <property type="match status" value="1"/>
</dbReference>
<feature type="domain" description="CBS" evidence="2">
    <location>
        <begin position="1"/>
        <end position="61"/>
    </location>
</feature>
<dbReference type="InterPro" id="IPR050486">
    <property type="entry name" value="Mannose-1P_guanyltransferase"/>
</dbReference>
<dbReference type="EMBL" id="DRNF01000148">
    <property type="protein sequence ID" value="HHJ80450.1"/>
    <property type="molecule type" value="Genomic_DNA"/>
</dbReference>
<name>A0A832N507_9GAMM</name>
<dbReference type="AlphaFoldDB" id="A0A832N507"/>
<gene>
    <name evidence="3" type="ORF">ENJ65_02330</name>
</gene>
<protein>
    <submittedName>
        <fullName evidence="3">CBS domain-containing protein</fullName>
    </submittedName>
</protein>
<sequence>MKKTWQNITLDSHATVQDALAVLDAGSMQIALVVEDDDHLIGTVTDGDIRRALLHGKGLDTPVHEVMNANPITGLVEEGRDIWQRTMQRHSLRHLPLLDSRGCIVDLVRFEMPSEPRRDTAVVIMAGGLGARLLPLTKKIPKPLIKVGSKPVLQTIVENFAEQGFDQIYMCINYKGDMIREHFGDGSHFGVNIHYIEENQRLGTAGALKLLPESPEQPIIVMNGDLLTKVDFVRLLEFHEQQAFVATMAMREYNHQIPYGVLKIANNYRLESLVEKPTERFYVNAGIYILDPATLKHLPQGEYFDMPSLFQKLMADNEAVGSFPLRDYWIDIGRIEDLERASDEFSEMFE</sequence>
<reference evidence="3" key="1">
    <citation type="journal article" date="2020" name="mSystems">
        <title>Genome- and Community-Level Interaction Insights into Carbon Utilization and Element Cycling Functions of Hydrothermarchaeota in Hydrothermal Sediment.</title>
        <authorList>
            <person name="Zhou Z."/>
            <person name="Liu Y."/>
            <person name="Xu W."/>
            <person name="Pan J."/>
            <person name="Luo Z.H."/>
            <person name="Li M."/>
        </authorList>
    </citation>
    <scope>NUCLEOTIDE SEQUENCE [LARGE SCALE GENOMIC DNA]</scope>
    <source>
        <strain evidence="3">HyVt-505</strain>
    </source>
</reference>
<dbReference type="InterPro" id="IPR005835">
    <property type="entry name" value="NTP_transferase_dom"/>
</dbReference>
<dbReference type="CDD" id="cd04607">
    <property type="entry name" value="CBS_pair_NTP_transferase_assoc"/>
    <property type="match status" value="1"/>
</dbReference>
<dbReference type="CDD" id="cd06426">
    <property type="entry name" value="NTP_transferase_like_2"/>
    <property type="match status" value="1"/>
</dbReference>
<dbReference type="PROSITE" id="PS51371">
    <property type="entry name" value="CBS"/>
    <property type="match status" value="1"/>
</dbReference>
<comment type="caution">
    <text evidence="3">The sequence shown here is derived from an EMBL/GenBank/DDBJ whole genome shotgun (WGS) entry which is preliminary data.</text>
</comment>
<keyword evidence="1" id="KW-0129">CBS domain</keyword>
<dbReference type="InterPro" id="IPR000644">
    <property type="entry name" value="CBS_dom"/>
</dbReference>
<evidence type="ECO:0000313" key="3">
    <source>
        <dbReference type="EMBL" id="HHJ80450.1"/>
    </source>
</evidence>
<evidence type="ECO:0000259" key="2">
    <source>
        <dbReference type="PROSITE" id="PS51371"/>
    </source>
</evidence>
<evidence type="ECO:0000256" key="1">
    <source>
        <dbReference type="PROSITE-ProRule" id="PRU00703"/>
    </source>
</evidence>
<dbReference type="Proteomes" id="UP000885832">
    <property type="component" value="Unassembled WGS sequence"/>
</dbReference>